<dbReference type="Gene3D" id="3.80.10.10">
    <property type="entry name" value="Ribonuclease Inhibitor"/>
    <property type="match status" value="2"/>
</dbReference>
<dbReference type="InterPro" id="IPR001611">
    <property type="entry name" value="Leu-rich_rpt"/>
</dbReference>
<evidence type="ECO:0000313" key="5">
    <source>
        <dbReference type="EMBL" id="KPJ08366.1"/>
    </source>
</evidence>
<name>A0A194QXR0_PAPMA</name>
<keyword evidence="4" id="KW-0732">Signal</keyword>
<accession>A0A194QXR0</accession>
<evidence type="ECO:0000256" key="1">
    <source>
        <dbReference type="ARBA" id="ARBA00022614"/>
    </source>
</evidence>
<keyword evidence="3" id="KW-1133">Transmembrane helix</keyword>
<reference evidence="5 6" key="1">
    <citation type="journal article" date="2015" name="Nat. Commun.">
        <title>Outbred genome sequencing and CRISPR/Cas9 gene editing in butterflies.</title>
        <authorList>
            <person name="Li X."/>
            <person name="Fan D."/>
            <person name="Zhang W."/>
            <person name="Liu G."/>
            <person name="Zhang L."/>
            <person name="Zhao L."/>
            <person name="Fang X."/>
            <person name="Chen L."/>
            <person name="Dong Y."/>
            <person name="Chen Y."/>
            <person name="Ding Y."/>
            <person name="Zhao R."/>
            <person name="Feng M."/>
            <person name="Zhu Y."/>
            <person name="Feng Y."/>
            <person name="Jiang X."/>
            <person name="Zhu D."/>
            <person name="Xiang H."/>
            <person name="Feng X."/>
            <person name="Li S."/>
            <person name="Wang J."/>
            <person name="Zhang G."/>
            <person name="Kronforst M.R."/>
            <person name="Wang W."/>
        </authorList>
    </citation>
    <scope>NUCLEOTIDE SEQUENCE [LARGE SCALE GENOMIC DNA]</scope>
    <source>
        <strain evidence="5">Ya'a_city_454_Pm</strain>
        <tissue evidence="5">Whole body</tissue>
    </source>
</reference>
<keyword evidence="6" id="KW-1185">Reference proteome</keyword>
<evidence type="ECO:0000256" key="4">
    <source>
        <dbReference type="SAM" id="SignalP"/>
    </source>
</evidence>
<keyword evidence="3" id="KW-0472">Membrane</keyword>
<feature type="transmembrane region" description="Helical" evidence="3">
    <location>
        <begin position="567"/>
        <end position="593"/>
    </location>
</feature>
<gene>
    <name evidence="5" type="ORF">RR48_13105</name>
</gene>
<organism evidence="5 6">
    <name type="scientific">Papilio machaon</name>
    <name type="common">Old World swallowtail butterfly</name>
    <dbReference type="NCBI Taxonomy" id="76193"/>
    <lineage>
        <taxon>Eukaryota</taxon>
        <taxon>Metazoa</taxon>
        <taxon>Ecdysozoa</taxon>
        <taxon>Arthropoda</taxon>
        <taxon>Hexapoda</taxon>
        <taxon>Insecta</taxon>
        <taxon>Pterygota</taxon>
        <taxon>Neoptera</taxon>
        <taxon>Endopterygota</taxon>
        <taxon>Lepidoptera</taxon>
        <taxon>Glossata</taxon>
        <taxon>Ditrysia</taxon>
        <taxon>Papilionoidea</taxon>
        <taxon>Papilionidae</taxon>
        <taxon>Papilioninae</taxon>
        <taxon>Papilio</taxon>
    </lineage>
</organism>
<dbReference type="Gene3D" id="3.40.50.10140">
    <property type="entry name" value="Toll/interleukin-1 receptor homology (TIR) domain"/>
    <property type="match status" value="1"/>
</dbReference>
<dbReference type="PANTHER" id="PTHR24366">
    <property type="entry name" value="IG(IMMUNOGLOBULIN) AND LRR(LEUCINE RICH REPEAT) DOMAINS"/>
    <property type="match status" value="1"/>
</dbReference>
<dbReference type="STRING" id="76193.A0A194QXR0"/>
<dbReference type="InParanoid" id="A0A194QXR0"/>
<sequence>MARNIVYWLLVVLSLEAIDAKRATCPGYPNCICGGTLAVEVDCIVSGQTVKIDVLPGVYVNIKCENSTFLNYNKLPNFNNRRNNFKTVSFKNCPLPSNSFKEVLTNIGVNKTMSLIYQNDKNISQNFKRNHFVGLEDLNKLLISVNGVIFLPDNLFMDLNNLKWLNLRMKSVNISEELFKPLRRLDTLEINHNQMTNMPNNVFEHLIGLKKFSLWQSNISIISHDFFKGVGELEELDLSSNDLSKLPSGTFNPLKNLKKLTLFSNKFSVLPENLFAQNKLLSTLIILNNDVKIKELPKNLLRNLQYLKQVHIQRCGIEIIYNNLFTNSSRINNISLAHNEIKNLPEAVFNDQINLLELDISYNNLENLGIKLFSSLVRLERLNLCCNSITEISGLTFLPLISLIYLNMESNHLKVISSNLFENNRQRLSISFAYNELDFENKILVNNSWIIRRNSPFINTHNLQMLNLSHNKFRDVFIDWWVNGHEHIDLRFNFIKNLWGDGEHEFSHNYKIIKTPIKEIWIGNNNLSCGCHNLWFIDYIQAHWKTKISDMDFKHCPMWSTRVVCYIAFYVIISITAILFCIAAFVIIAYFIYKKKFHELLKRICSNVYHDNFKKEENKIAVKYSIADEEFVLKEIVPGLQDIKNVKLLMKPISDLNTKKSFMKILKRNESEKYVTVVIFSPNYLMTTYSKVNIKKIRGEMLKARNTIYIFVDTGPDNSIYAFLKDQRETRVSVLWNEVYFWDKIIDFVSKYSRHRKFGHNDTNGQGKNNLVKKINKVKYTPKMSFMKLSEWPQTDTFETFAHSQV</sequence>
<keyword evidence="2" id="KW-0677">Repeat</keyword>
<keyword evidence="3" id="KW-0812">Transmembrane</keyword>
<protein>
    <submittedName>
        <fullName evidence="5">Protein toll</fullName>
    </submittedName>
</protein>
<dbReference type="Proteomes" id="UP000053240">
    <property type="component" value="Unassembled WGS sequence"/>
</dbReference>
<evidence type="ECO:0000256" key="2">
    <source>
        <dbReference type="ARBA" id="ARBA00022737"/>
    </source>
</evidence>
<dbReference type="InterPro" id="IPR003591">
    <property type="entry name" value="Leu-rich_rpt_typical-subtyp"/>
</dbReference>
<dbReference type="SUPFAM" id="SSF52058">
    <property type="entry name" value="L domain-like"/>
    <property type="match status" value="2"/>
</dbReference>
<dbReference type="InterPro" id="IPR035897">
    <property type="entry name" value="Toll_tir_struct_dom_sf"/>
</dbReference>
<dbReference type="PROSITE" id="PS51450">
    <property type="entry name" value="LRR"/>
    <property type="match status" value="2"/>
</dbReference>
<dbReference type="AlphaFoldDB" id="A0A194QXR0"/>
<feature type="chain" id="PRO_5008264719" evidence="4">
    <location>
        <begin position="21"/>
        <end position="806"/>
    </location>
</feature>
<feature type="signal peptide" evidence="4">
    <location>
        <begin position="1"/>
        <end position="20"/>
    </location>
</feature>
<dbReference type="SMART" id="SM00369">
    <property type="entry name" value="LRR_TYP"/>
    <property type="match status" value="8"/>
</dbReference>
<dbReference type="InterPro" id="IPR032675">
    <property type="entry name" value="LRR_dom_sf"/>
</dbReference>
<keyword evidence="1" id="KW-0433">Leucine-rich repeat</keyword>
<dbReference type="SUPFAM" id="SSF52200">
    <property type="entry name" value="Toll/Interleukin receptor TIR domain"/>
    <property type="match status" value="1"/>
</dbReference>
<dbReference type="EMBL" id="KQ461155">
    <property type="protein sequence ID" value="KPJ08366.1"/>
    <property type="molecule type" value="Genomic_DNA"/>
</dbReference>
<dbReference type="Pfam" id="PF13855">
    <property type="entry name" value="LRR_8"/>
    <property type="match status" value="2"/>
</dbReference>
<proteinExistence type="predicted"/>
<evidence type="ECO:0000256" key="3">
    <source>
        <dbReference type="SAM" id="Phobius"/>
    </source>
</evidence>
<evidence type="ECO:0000313" key="6">
    <source>
        <dbReference type="Proteomes" id="UP000053240"/>
    </source>
</evidence>
<dbReference type="PANTHER" id="PTHR24366:SF96">
    <property type="entry name" value="LEUCINE RICH REPEAT CONTAINING 53"/>
    <property type="match status" value="1"/>
</dbReference>